<sequence>MYSAVENDTQCVPACNRWRLKTEYHVERSGNSMPRGRILELKNNYGIIDTDAYKVEHEWIPFRIEKSMLEEKEGKQYIKYTDEVEFSLSQSQGVRDRDIKEATDIRFIGDEWKYQERIIENNAIQNIRKRLSEYNFYYPVLDDKEFVDWLEGNNFQPRMLEYLSPGIFTCKEIIKMQAGKHIDLDCIDAKFKIGLLLVIDRIDIEFRKNILSWITGIENAYKTYFNRIRIADDGHDVGAEVISEWVAKKPKIAKLIKRARDKRRYRGSSDEFDYLTDENAVPLLDLMEQLELNELSELIAIFYDVYSRKDSIPDILHKMKECIGFISDLCAIRNAAAHGRSILPTFMDPDYNGNWDLEFDNVEGRCSVGKWILYDLLKKKWERMGLGDYSKQIVNTLYGNPLRRAWIELNYIYFYIIREIEKMSFKLFVTEAKWFLSKEEDIRQQMSGVNLCSLRLSDMGNTTLGVTAPPYDEIAQEAFSVWELFEGKYR</sequence>
<proteinExistence type="predicted"/>
<reference evidence="1 2" key="1">
    <citation type="submission" date="2018-08" db="EMBL/GenBank/DDBJ databases">
        <title>A genome reference for cultivated species of the human gut microbiota.</title>
        <authorList>
            <person name="Zou Y."/>
            <person name="Xue W."/>
            <person name="Luo G."/>
        </authorList>
    </citation>
    <scope>NUCLEOTIDE SEQUENCE [LARGE SCALE GENOMIC DNA]</scope>
    <source>
        <strain evidence="1 2">AM28-39</strain>
    </source>
</reference>
<dbReference type="EMBL" id="QVFD01000027">
    <property type="protein sequence ID" value="RGC43173.1"/>
    <property type="molecule type" value="Genomic_DNA"/>
</dbReference>
<protein>
    <recommendedName>
        <fullName evidence="3">Abi family protein</fullName>
    </recommendedName>
</protein>
<dbReference type="Pfam" id="PF07751">
    <property type="entry name" value="Abi_2"/>
    <property type="match status" value="1"/>
</dbReference>
<evidence type="ECO:0000313" key="2">
    <source>
        <dbReference type="Proteomes" id="UP000261231"/>
    </source>
</evidence>
<dbReference type="InterPro" id="IPR011664">
    <property type="entry name" value="Abi_system_AbiD/AbiF-like"/>
</dbReference>
<gene>
    <name evidence="1" type="ORF">DW747_15985</name>
</gene>
<accession>A0A3E2XGN7</accession>
<evidence type="ECO:0008006" key="3">
    <source>
        <dbReference type="Google" id="ProtNLM"/>
    </source>
</evidence>
<evidence type="ECO:0000313" key="1">
    <source>
        <dbReference type="EMBL" id="RGC43173.1"/>
    </source>
</evidence>
<dbReference type="AlphaFoldDB" id="A0A3E2XGN7"/>
<keyword evidence="2" id="KW-1185">Reference proteome</keyword>
<name>A0A3E2XGN7_9FIRM</name>
<dbReference type="Proteomes" id="UP000261231">
    <property type="component" value="Unassembled WGS sequence"/>
</dbReference>
<organism evidence="1 2">
    <name type="scientific">Coprococcus catus</name>
    <dbReference type="NCBI Taxonomy" id="116085"/>
    <lineage>
        <taxon>Bacteria</taxon>
        <taxon>Bacillati</taxon>
        <taxon>Bacillota</taxon>
        <taxon>Clostridia</taxon>
        <taxon>Lachnospirales</taxon>
        <taxon>Lachnospiraceae</taxon>
        <taxon>Coprococcus</taxon>
    </lineage>
</organism>
<comment type="caution">
    <text evidence="1">The sequence shown here is derived from an EMBL/GenBank/DDBJ whole genome shotgun (WGS) entry which is preliminary data.</text>
</comment>